<feature type="chain" id="PRO_5015675392" evidence="4">
    <location>
        <begin position="25"/>
        <end position="896"/>
    </location>
</feature>
<comment type="similarity">
    <text evidence="3">Belongs to the glycosyl hydrolase 84 family.</text>
</comment>
<dbReference type="PANTHER" id="PTHR13170">
    <property type="entry name" value="O-GLCNACASE"/>
    <property type="match status" value="1"/>
</dbReference>
<dbReference type="PANTHER" id="PTHR13170:SF16">
    <property type="entry name" value="PROTEIN O-GLCNACASE"/>
    <property type="match status" value="1"/>
</dbReference>
<reference evidence="6 7" key="1">
    <citation type="submission" date="2018-04" db="EMBL/GenBank/DDBJ databases">
        <title>Genomic Encyclopedia of Archaeal and Bacterial Type Strains, Phase II (KMG-II): from individual species to whole genera.</title>
        <authorList>
            <person name="Goeker M."/>
        </authorList>
    </citation>
    <scope>NUCLEOTIDE SEQUENCE [LARGE SCALE GENOMIC DNA]</scope>
    <source>
        <strain evidence="6 7">DSM 28823</strain>
    </source>
</reference>
<evidence type="ECO:0000256" key="1">
    <source>
        <dbReference type="ARBA" id="ARBA00022801"/>
    </source>
</evidence>
<protein>
    <submittedName>
        <fullName evidence="6">Hyaluronoglucosaminidase</fullName>
    </submittedName>
</protein>
<dbReference type="RefSeq" id="WP_107823081.1">
    <property type="nucleotide sequence ID" value="NZ_QAAD01000014.1"/>
</dbReference>
<dbReference type="InterPro" id="IPR017853">
    <property type="entry name" value="GH"/>
</dbReference>
<dbReference type="InterPro" id="IPR011496">
    <property type="entry name" value="O-GlcNAcase_cat"/>
</dbReference>
<dbReference type="Pfam" id="PF21809">
    <property type="entry name" value="Glyco_hydro_84_hel"/>
    <property type="match status" value="1"/>
</dbReference>
<evidence type="ECO:0000256" key="4">
    <source>
        <dbReference type="SAM" id="SignalP"/>
    </source>
</evidence>
<gene>
    <name evidence="6" type="ORF">C8N47_11463</name>
</gene>
<comment type="caution">
    <text evidence="6">The sequence shown here is derived from an EMBL/GenBank/DDBJ whole genome shotgun (WGS) entry which is preliminary data.</text>
</comment>
<dbReference type="Proteomes" id="UP000243525">
    <property type="component" value="Unassembled WGS sequence"/>
</dbReference>
<dbReference type="PROSITE" id="PS52009">
    <property type="entry name" value="GH84"/>
    <property type="match status" value="1"/>
</dbReference>
<organism evidence="6 7">
    <name type="scientific">Mangrovibacterium marinum</name>
    <dbReference type="NCBI Taxonomy" id="1639118"/>
    <lineage>
        <taxon>Bacteria</taxon>
        <taxon>Pseudomonadati</taxon>
        <taxon>Bacteroidota</taxon>
        <taxon>Bacteroidia</taxon>
        <taxon>Marinilabiliales</taxon>
        <taxon>Prolixibacteraceae</taxon>
        <taxon>Mangrovibacterium</taxon>
    </lineage>
</organism>
<accession>A0A2T5BZK7</accession>
<dbReference type="Gene3D" id="2.60.40.1180">
    <property type="entry name" value="Golgi alpha-mannosidase II"/>
    <property type="match status" value="1"/>
</dbReference>
<dbReference type="Gene3D" id="3.30.379.10">
    <property type="entry name" value="Chitobiase/beta-hexosaminidase domain 2-like"/>
    <property type="match status" value="1"/>
</dbReference>
<feature type="active site" description="Proton donor" evidence="3">
    <location>
        <position position="322"/>
    </location>
</feature>
<dbReference type="InterPro" id="IPR013780">
    <property type="entry name" value="Glyco_hydro_b"/>
</dbReference>
<dbReference type="SUPFAM" id="SSF55545">
    <property type="entry name" value="beta-N-acetylhexosaminidase-like domain"/>
    <property type="match status" value="1"/>
</dbReference>
<evidence type="ECO:0000256" key="3">
    <source>
        <dbReference type="PROSITE-ProRule" id="PRU01353"/>
    </source>
</evidence>
<dbReference type="OrthoDB" id="9760892at2"/>
<name>A0A2T5BZK7_9BACT</name>
<feature type="domain" description="GH84" evidence="5">
    <location>
        <begin position="199"/>
        <end position="472"/>
    </location>
</feature>
<dbReference type="InterPro" id="IPR049478">
    <property type="entry name" value="BT_4395-like_hel"/>
</dbReference>
<dbReference type="SUPFAM" id="SSF140657">
    <property type="entry name" value="Hyaluronidase post-catalytic domain-like"/>
    <property type="match status" value="1"/>
</dbReference>
<dbReference type="GO" id="GO:1901135">
    <property type="term" value="P:carbohydrate derivative metabolic process"/>
    <property type="evidence" value="ECO:0007669"/>
    <property type="project" value="UniProtKB-ARBA"/>
</dbReference>
<dbReference type="Pfam" id="PF02838">
    <property type="entry name" value="Glyco_hydro_20b"/>
    <property type="match status" value="1"/>
</dbReference>
<dbReference type="Gene3D" id="1.20.58.460">
    <property type="entry name" value="Hyaluronidase post-catalytic domain-like"/>
    <property type="match status" value="1"/>
</dbReference>
<feature type="signal peptide" evidence="4">
    <location>
        <begin position="1"/>
        <end position="24"/>
    </location>
</feature>
<dbReference type="InterPro" id="IPR015882">
    <property type="entry name" value="HEX_bac_N"/>
</dbReference>
<dbReference type="InterPro" id="IPR029018">
    <property type="entry name" value="Hex-like_dom2"/>
</dbReference>
<dbReference type="Gene3D" id="3.20.20.80">
    <property type="entry name" value="Glycosidases"/>
    <property type="match status" value="1"/>
</dbReference>
<dbReference type="Pfam" id="PF07555">
    <property type="entry name" value="NAGidase"/>
    <property type="match status" value="1"/>
</dbReference>
<dbReference type="GO" id="GO:0015929">
    <property type="term" value="F:hexosaminidase activity"/>
    <property type="evidence" value="ECO:0007669"/>
    <property type="project" value="UniProtKB-ARBA"/>
</dbReference>
<dbReference type="AlphaFoldDB" id="A0A2T5BZK7"/>
<keyword evidence="1 3" id="KW-0378">Hydrolase</keyword>
<dbReference type="InterPro" id="IPR051822">
    <property type="entry name" value="Glycosyl_Hydrolase_84"/>
</dbReference>
<dbReference type="EMBL" id="QAAD01000014">
    <property type="protein sequence ID" value="PTN07720.1"/>
    <property type="molecule type" value="Genomic_DNA"/>
</dbReference>
<sequence>MMLKQCSALLISLQLFLYSPTSTLAEQAVDKQDQSTIPEQSGSGATSPVTIHAGMLLPLQNSTTVEVKRANTILRQVYPIPQQMIQSEELIISRKGETNWHQSQQVAASTKQQLKKLIDGYNLEIRILLGEEAQEAYPKQLPKVPESYVLHVSKAGISIAANDQTGIFYAVQSLRQLVRRQAEELSLPITDLTDWPDVPFRGTVEGFYGKPWSHAARLAQLDFYGRNKLNTYIYGPKDDPYHGFSTQWREPYPAQKAVQISELAEKARQNQVNFVWAVHPGRDIHWTDNDHDGLIDDFVACLHKFELMYKLGIRSFAVFFDDISGEGTDANRQAELMNYLNANFVRKKPDVTPLIMCPTQYNRAWSSGDYLTILGDKLDQDIAIMWTGNSVCADITREGLDWINRQIKRKAFIWWNWPVSDYVRTRLLLGPAYGLDVNNKGTLSGFVSNPMDKPEASKIGLFGVADYCWNMHGYKSQSSWEAGIRYLFPELWSEMQLFAEHNSDQGPNSHGYRREESARIQPYTQKALAEWTSNQRISGSVLDTLSNEFRTIAGAAEILLTRLPEINPALHEELEYWLACFESLGIAGEAALQLGSAELSEDQLFALSNQVFAQFRNMEHYSFLQKQKGAPDRWAQGCVSGGTVLMPFIEQLFEQTAPVQLPRLTGQTAGLPQKAAEESYRFLSSVKSLQSAPVIREGKFVRIQPMLEVIKLAPGDYIGIVLPQGIYANYIHLELENEQACLLGEVQVSSNGTDWQKHEMQCEGSELQNRISVDEKRRYVRFQNKSDKTLELKINRFKVDIPENSRINSKQALSDGDLFSYYEFSASTTEYRMQCPDEKSGRQVRIVGETSGIQLVFTDGARAAYDETPQPTSKNIRSIAVETHNKPVRIHEIIWE</sequence>
<evidence type="ECO:0000259" key="5">
    <source>
        <dbReference type="PROSITE" id="PS52009"/>
    </source>
</evidence>
<evidence type="ECO:0000256" key="2">
    <source>
        <dbReference type="ARBA" id="ARBA00023295"/>
    </source>
</evidence>
<keyword evidence="2 3" id="KW-0326">Glycosidase</keyword>
<evidence type="ECO:0000313" key="6">
    <source>
        <dbReference type="EMBL" id="PTN07720.1"/>
    </source>
</evidence>
<proteinExistence type="inferred from homology"/>
<dbReference type="SUPFAM" id="SSF51445">
    <property type="entry name" value="(Trans)glycosidases"/>
    <property type="match status" value="1"/>
</dbReference>
<keyword evidence="7" id="KW-1185">Reference proteome</keyword>
<dbReference type="GO" id="GO:0005975">
    <property type="term" value="P:carbohydrate metabolic process"/>
    <property type="evidence" value="ECO:0007669"/>
    <property type="project" value="UniProtKB-ARBA"/>
</dbReference>
<evidence type="ECO:0000313" key="7">
    <source>
        <dbReference type="Proteomes" id="UP000243525"/>
    </source>
</evidence>
<keyword evidence="4" id="KW-0732">Signal</keyword>